<dbReference type="PANTHER" id="PTHR23155:SF1137">
    <property type="entry name" value="OS08G0387700 PROTEIN"/>
    <property type="match status" value="1"/>
</dbReference>
<protein>
    <submittedName>
        <fullName evidence="11">Uncharacterized protein</fullName>
    </submittedName>
</protein>
<dbReference type="Gene3D" id="3.40.50.300">
    <property type="entry name" value="P-loop containing nucleotide triphosphate hydrolases"/>
    <property type="match status" value="1"/>
</dbReference>
<dbReference type="InterPro" id="IPR002182">
    <property type="entry name" value="NB-ARC"/>
</dbReference>
<keyword evidence="6" id="KW-0175">Coiled coil</keyword>
<evidence type="ECO:0000256" key="2">
    <source>
        <dbReference type="ARBA" id="ARBA00022614"/>
    </source>
</evidence>
<dbReference type="InterPro" id="IPR032675">
    <property type="entry name" value="LRR_dom_sf"/>
</dbReference>
<evidence type="ECO:0000259" key="9">
    <source>
        <dbReference type="Pfam" id="PF23559"/>
    </source>
</evidence>
<evidence type="ECO:0000256" key="4">
    <source>
        <dbReference type="ARBA" id="ARBA00022741"/>
    </source>
</evidence>
<feature type="domain" description="NB-ARC" evidence="7">
    <location>
        <begin position="195"/>
        <end position="353"/>
    </location>
</feature>
<reference evidence="11" key="1">
    <citation type="submission" date="2024-10" db="EMBL/GenBank/DDBJ databases">
        <authorList>
            <person name="Ryan C."/>
        </authorList>
    </citation>
    <scope>NUCLEOTIDE SEQUENCE [LARGE SCALE GENOMIC DNA]</scope>
</reference>
<dbReference type="GO" id="GO:0009626">
    <property type="term" value="P:plant-type hypersensitive response"/>
    <property type="evidence" value="ECO:0007669"/>
    <property type="project" value="UniProtKB-ARBA"/>
</dbReference>
<dbReference type="EMBL" id="OZ075111">
    <property type="protein sequence ID" value="CAL4888553.1"/>
    <property type="molecule type" value="Genomic_DNA"/>
</dbReference>
<dbReference type="FunFam" id="1.10.10.10:FF:000322">
    <property type="entry name" value="Probable disease resistance protein At1g63360"/>
    <property type="match status" value="1"/>
</dbReference>
<evidence type="ECO:0000313" key="12">
    <source>
        <dbReference type="Proteomes" id="UP001497457"/>
    </source>
</evidence>
<dbReference type="InterPro" id="IPR041118">
    <property type="entry name" value="Rx_N"/>
</dbReference>
<organism evidence="11 12">
    <name type="scientific">Urochloa decumbens</name>
    <dbReference type="NCBI Taxonomy" id="240449"/>
    <lineage>
        <taxon>Eukaryota</taxon>
        <taxon>Viridiplantae</taxon>
        <taxon>Streptophyta</taxon>
        <taxon>Embryophyta</taxon>
        <taxon>Tracheophyta</taxon>
        <taxon>Spermatophyta</taxon>
        <taxon>Magnoliopsida</taxon>
        <taxon>Liliopsida</taxon>
        <taxon>Poales</taxon>
        <taxon>Poaceae</taxon>
        <taxon>PACMAD clade</taxon>
        <taxon>Panicoideae</taxon>
        <taxon>Panicodae</taxon>
        <taxon>Paniceae</taxon>
        <taxon>Melinidinae</taxon>
        <taxon>Urochloa</taxon>
    </lineage>
</organism>
<dbReference type="InterPro" id="IPR044974">
    <property type="entry name" value="Disease_R_plants"/>
</dbReference>
<dbReference type="InterPro" id="IPR042197">
    <property type="entry name" value="Apaf_helical"/>
</dbReference>
<evidence type="ECO:0000259" key="10">
    <source>
        <dbReference type="Pfam" id="PF23598"/>
    </source>
</evidence>
<dbReference type="Gene3D" id="1.20.5.4130">
    <property type="match status" value="1"/>
</dbReference>
<dbReference type="AlphaFoldDB" id="A0ABC8VF47"/>
<name>A0ABC8VF47_9POAL</name>
<keyword evidence="4" id="KW-0547">Nucleotide-binding</keyword>
<keyword evidence="2" id="KW-0433">Leucine-rich repeat</keyword>
<proteinExistence type="inferred from homology"/>
<dbReference type="InterPro" id="IPR038005">
    <property type="entry name" value="RX-like_CC"/>
</dbReference>
<dbReference type="PRINTS" id="PR00364">
    <property type="entry name" value="DISEASERSIST"/>
</dbReference>
<dbReference type="Gene3D" id="3.80.10.10">
    <property type="entry name" value="Ribonuclease Inhibitor"/>
    <property type="match status" value="1"/>
</dbReference>
<dbReference type="PANTHER" id="PTHR23155">
    <property type="entry name" value="DISEASE RESISTANCE PROTEIN RP"/>
    <property type="match status" value="1"/>
</dbReference>
<dbReference type="Pfam" id="PF23598">
    <property type="entry name" value="LRR_14"/>
    <property type="match status" value="1"/>
</dbReference>
<evidence type="ECO:0000313" key="11">
    <source>
        <dbReference type="EMBL" id="CAL4888553.1"/>
    </source>
</evidence>
<evidence type="ECO:0000256" key="6">
    <source>
        <dbReference type="ARBA" id="ARBA00023054"/>
    </source>
</evidence>
<dbReference type="Pfam" id="PF00931">
    <property type="entry name" value="NB-ARC"/>
    <property type="match status" value="1"/>
</dbReference>
<evidence type="ECO:0000256" key="1">
    <source>
        <dbReference type="ARBA" id="ARBA00008894"/>
    </source>
</evidence>
<keyword evidence="12" id="KW-1185">Reference proteome</keyword>
<feature type="domain" description="Disease resistance R13L4/SHOC-2-like LRR" evidence="10">
    <location>
        <begin position="570"/>
        <end position="935"/>
    </location>
</feature>
<keyword evidence="5" id="KW-0611">Plant defense</keyword>
<feature type="domain" description="Disease resistance N-terminal" evidence="8">
    <location>
        <begin position="30"/>
        <end position="121"/>
    </location>
</feature>
<keyword evidence="3" id="KW-0677">Repeat</keyword>
<dbReference type="GO" id="GO:0002758">
    <property type="term" value="P:innate immune response-activating signaling pathway"/>
    <property type="evidence" value="ECO:0007669"/>
    <property type="project" value="UniProtKB-ARBA"/>
</dbReference>
<dbReference type="Gene3D" id="1.10.10.10">
    <property type="entry name" value="Winged helix-like DNA-binding domain superfamily/Winged helix DNA-binding domain"/>
    <property type="match status" value="1"/>
</dbReference>
<evidence type="ECO:0000256" key="5">
    <source>
        <dbReference type="ARBA" id="ARBA00022821"/>
    </source>
</evidence>
<dbReference type="InterPro" id="IPR036388">
    <property type="entry name" value="WH-like_DNA-bd_sf"/>
</dbReference>
<dbReference type="SUPFAM" id="SSF52058">
    <property type="entry name" value="L domain-like"/>
    <property type="match status" value="1"/>
</dbReference>
<comment type="similarity">
    <text evidence="1">Belongs to the disease resistance NB-LRR family.</text>
</comment>
<dbReference type="Proteomes" id="UP001497457">
    <property type="component" value="Chromosome 1b"/>
</dbReference>
<dbReference type="SUPFAM" id="SSF52540">
    <property type="entry name" value="P-loop containing nucleoside triphosphate hydrolases"/>
    <property type="match status" value="1"/>
</dbReference>
<evidence type="ECO:0000256" key="3">
    <source>
        <dbReference type="ARBA" id="ARBA00022737"/>
    </source>
</evidence>
<evidence type="ECO:0000259" key="8">
    <source>
        <dbReference type="Pfam" id="PF18052"/>
    </source>
</evidence>
<dbReference type="GO" id="GO:0042742">
    <property type="term" value="P:defense response to bacterium"/>
    <property type="evidence" value="ECO:0007669"/>
    <property type="project" value="UniProtKB-ARBA"/>
</dbReference>
<dbReference type="Pfam" id="PF18052">
    <property type="entry name" value="Rx_N"/>
    <property type="match status" value="1"/>
</dbReference>
<dbReference type="Pfam" id="PF23559">
    <property type="entry name" value="WHD_DRP"/>
    <property type="match status" value="1"/>
</dbReference>
<dbReference type="Gene3D" id="1.10.8.430">
    <property type="entry name" value="Helical domain of apoptotic protease-activating factors"/>
    <property type="match status" value="1"/>
</dbReference>
<accession>A0ABC8VF47</accession>
<dbReference type="CDD" id="cd14798">
    <property type="entry name" value="RX-CC_like"/>
    <property type="match status" value="1"/>
</dbReference>
<dbReference type="InterPro" id="IPR055414">
    <property type="entry name" value="LRR_R13L4/SHOC2-like"/>
</dbReference>
<evidence type="ECO:0000259" key="7">
    <source>
        <dbReference type="Pfam" id="PF00931"/>
    </source>
</evidence>
<gene>
    <name evidence="11" type="ORF">URODEC1_LOCUS2275</name>
</gene>
<sequence length="977" mass="111077">MDRSGHQEGRKDRAPLLKMAGVMAGVATGVMNSVVDKLTNLLGEEYKLVSDVRRGIRFMTDELSSMNAVLQRLAERDDDQIDVQTKEWRSKVRELSYDIEDCVDRFIHLHASRKAKVNFVKSVVCKLKALWEDRRIAKEIQEFKALVVEEKERRDRYNIDQYLAMTQPVLLDPRAPTLYEEARDLVGIDGPRGEIIQLLKGEEYQLKVVSIFGIGGQGKTSLAMEVYHKIDEPFDCRASAAVSRTLDVKKLLRDILFQISRSEFERSEKWETEQLIRKMREHLLDKRYLIVIDDIWSISAWEHVQCALPSNNNRSRIITTTRSKAVAIACCTGTDGHTYEAKPLSENDSKRLLFRRIFGSSEDCPQYLTAVASDILRKCVGLPLAIISVAGLLANRHPTVEVWSRTLKSISSVIEKDSSIEKMRRILLLSYFDLPHYLKSCFLYLSVFPEDYSIDCRRLIWAWVDEGLIPGQNRESMEQLGESYLNQLINRSMLQATKVGVGGTIAKFCRIHDVVLDFVVSQAVEDNFVTIWNSKHLSGNCSHKIRRLSIQTADISGVKEMTKIMKNASHIRSINIFGSDLELVTAHVPEILSSQVLRVLNIQGRFNFQDYHIESLTRLKHLRIANNHIFWVWNLPEEIQKLQHLETLDVEDSGIQELPASIVRLQKLVRLFVPPKLKLPDGIRNLQALEELSTIDLSRQSAKSIQGLGDRTNLRILRINNSAQVCDMEAQRKECISSFSKLLTSLESLYVHADHDFTLVLMAHCGITPPVRRLVLFRSMLSTIPSQISSLVNLIRLRISVREVSSEGIKVLASLPMLLSLTVWLEYHSNVLHPRCAIGRQGFQCLVKFNFFCCDEAALTFEAGAMPKLQRLKLTLIPCRQFMYGDGSLVLGLQNLASLKHITVHIDCFDAHVNEVEALEDDIKVATRVHSNRPILDIKRLDQYYSFGPQQNPGYIYRPSLSKIIIGAGGVCTGLQS</sequence>
<dbReference type="GO" id="GO:0000166">
    <property type="term" value="F:nucleotide binding"/>
    <property type="evidence" value="ECO:0007669"/>
    <property type="project" value="UniProtKB-KW"/>
</dbReference>
<feature type="domain" description="Disease resistance protein winged helix" evidence="9">
    <location>
        <begin position="447"/>
        <end position="519"/>
    </location>
</feature>
<dbReference type="InterPro" id="IPR058922">
    <property type="entry name" value="WHD_DRP"/>
</dbReference>
<dbReference type="InterPro" id="IPR027417">
    <property type="entry name" value="P-loop_NTPase"/>
</dbReference>